<keyword evidence="3" id="KW-1185">Reference proteome</keyword>
<dbReference type="OrthoDB" id="10435934at2759"/>
<feature type="region of interest" description="Disordered" evidence="1">
    <location>
        <begin position="1"/>
        <end position="39"/>
    </location>
</feature>
<accession>A0A8X8AUG3</accession>
<dbReference type="Proteomes" id="UP000886595">
    <property type="component" value="Unassembled WGS sequence"/>
</dbReference>
<evidence type="ECO:0000256" key="1">
    <source>
        <dbReference type="SAM" id="MobiDB-lite"/>
    </source>
</evidence>
<evidence type="ECO:0000313" key="3">
    <source>
        <dbReference type="Proteomes" id="UP000886595"/>
    </source>
</evidence>
<comment type="caution">
    <text evidence="2">The sequence shown here is derived from an EMBL/GenBank/DDBJ whole genome shotgun (WGS) entry which is preliminary data.</text>
</comment>
<sequence>MSKHSASSVPSTADKARSRRTMDSPISGSGSSLDPCEESDCDLLAPAPISYVYVAPPLVFDDRVLAGNMSGNMTEDPFTAYQEAAKEISAK</sequence>
<organism evidence="2 3">
    <name type="scientific">Brassica carinata</name>
    <name type="common">Ethiopian mustard</name>
    <name type="synonym">Abyssinian cabbage</name>
    <dbReference type="NCBI Taxonomy" id="52824"/>
    <lineage>
        <taxon>Eukaryota</taxon>
        <taxon>Viridiplantae</taxon>
        <taxon>Streptophyta</taxon>
        <taxon>Embryophyta</taxon>
        <taxon>Tracheophyta</taxon>
        <taxon>Spermatophyta</taxon>
        <taxon>Magnoliopsida</taxon>
        <taxon>eudicotyledons</taxon>
        <taxon>Gunneridae</taxon>
        <taxon>Pentapetalae</taxon>
        <taxon>rosids</taxon>
        <taxon>malvids</taxon>
        <taxon>Brassicales</taxon>
        <taxon>Brassicaceae</taxon>
        <taxon>Brassiceae</taxon>
        <taxon>Brassica</taxon>
    </lineage>
</organism>
<reference evidence="2 3" key="1">
    <citation type="submission" date="2020-02" db="EMBL/GenBank/DDBJ databases">
        <authorList>
            <person name="Ma Q."/>
            <person name="Huang Y."/>
            <person name="Song X."/>
            <person name="Pei D."/>
        </authorList>
    </citation>
    <scope>NUCLEOTIDE SEQUENCE [LARGE SCALE GENOMIC DNA]</scope>
    <source>
        <strain evidence="2">Sxm20200214</strain>
        <tissue evidence="2">Leaf</tissue>
    </source>
</reference>
<dbReference type="EMBL" id="JAAMPC010000005">
    <property type="protein sequence ID" value="KAG2311917.1"/>
    <property type="molecule type" value="Genomic_DNA"/>
</dbReference>
<name>A0A8X8AUG3_BRACI</name>
<evidence type="ECO:0000313" key="2">
    <source>
        <dbReference type="EMBL" id="KAG2311917.1"/>
    </source>
</evidence>
<proteinExistence type="predicted"/>
<dbReference type="AlphaFoldDB" id="A0A8X8AUG3"/>
<gene>
    <name evidence="2" type="ORF">Bca52824_023474</name>
</gene>
<protein>
    <submittedName>
        <fullName evidence="2">Uncharacterized protein</fullName>
    </submittedName>
</protein>
<feature type="compositionally biased region" description="Polar residues" evidence="1">
    <location>
        <begin position="1"/>
        <end position="11"/>
    </location>
</feature>